<feature type="transmembrane region" description="Helical" evidence="1">
    <location>
        <begin position="101"/>
        <end position="122"/>
    </location>
</feature>
<dbReference type="OrthoDB" id="2951626at2759"/>
<gene>
    <name evidence="2" type="ORF">MVEN_01096300</name>
</gene>
<dbReference type="AlphaFoldDB" id="A0A8H6Y7Y5"/>
<organism evidence="2 3">
    <name type="scientific">Mycena venus</name>
    <dbReference type="NCBI Taxonomy" id="2733690"/>
    <lineage>
        <taxon>Eukaryota</taxon>
        <taxon>Fungi</taxon>
        <taxon>Dikarya</taxon>
        <taxon>Basidiomycota</taxon>
        <taxon>Agaricomycotina</taxon>
        <taxon>Agaricomycetes</taxon>
        <taxon>Agaricomycetidae</taxon>
        <taxon>Agaricales</taxon>
        <taxon>Marasmiineae</taxon>
        <taxon>Mycenaceae</taxon>
        <taxon>Mycena</taxon>
    </lineage>
</organism>
<name>A0A8H6Y7Y5_9AGAR</name>
<keyword evidence="1" id="KW-0472">Membrane</keyword>
<protein>
    <submittedName>
        <fullName evidence="2">Uncharacterized protein</fullName>
    </submittedName>
</protein>
<keyword evidence="1" id="KW-0812">Transmembrane</keyword>
<proteinExistence type="predicted"/>
<feature type="transmembrane region" description="Helical" evidence="1">
    <location>
        <begin position="57"/>
        <end position="81"/>
    </location>
</feature>
<comment type="caution">
    <text evidence="2">The sequence shown here is derived from an EMBL/GenBank/DDBJ whole genome shotgun (WGS) entry which is preliminary data.</text>
</comment>
<feature type="transmembrane region" description="Helical" evidence="1">
    <location>
        <begin position="14"/>
        <end position="36"/>
    </location>
</feature>
<keyword evidence="3" id="KW-1185">Reference proteome</keyword>
<evidence type="ECO:0000313" key="3">
    <source>
        <dbReference type="Proteomes" id="UP000620124"/>
    </source>
</evidence>
<feature type="transmembrane region" description="Helical" evidence="1">
    <location>
        <begin position="176"/>
        <end position="196"/>
    </location>
</feature>
<feature type="transmembrane region" description="Helical" evidence="1">
    <location>
        <begin position="134"/>
        <end position="156"/>
    </location>
</feature>
<sequence>MPSPPTPIMQLAELTVGSLLYGIYLNLFLTSVYILVKRSRGAHTNPLHHSAMFVLGCMLFVVVTANWIILIIIVFNGFIFFEGGTAAPEYFATPRLGIQAALWGTAIVSIVLNDLCSTLAAIDSWGKIVTAKIVIFIPIFVFIVMTNFYCTGLIVWKIWRITRICLPLNGTNLNNFLAMVIESSALYTAWALFFVVSQQETSILQYFSFGVHPMIAGIANALLQTRIGMGKTVGPATSVITPIHFVTRSTAAGPNAGEVSRDDVGMKSIAP</sequence>
<dbReference type="Proteomes" id="UP000620124">
    <property type="component" value="Unassembled WGS sequence"/>
</dbReference>
<evidence type="ECO:0000256" key="1">
    <source>
        <dbReference type="SAM" id="Phobius"/>
    </source>
</evidence>
<evidence type="ECO:0000313" key="2">
    <source>
        <dbReference type="EMBL" id="KAF7354089.1"/>
    </source>
</evidence>
<keyword evidence="1" id="KW-1133">Transmembrane helix</keyword>
<dbReference type="EMBL" id="JACAZI010000008">
    <property type="protein sequence ID" value="KAF7354089.1"/>
    <property type="molecule type" value="Genomic_DNA"/>
</dbReference>
<accession>A0A8H6Y7Y5</accession>
<reference evidence="2" key="1">
    <citation type="submission" date="2020-05" db="EMBL/GenBank/DDBJ databases">
        <title>Mycena genomes resolve the evolution of fungal bioluminescence.</title>
        <authorList>
            <person name="Tsai I.J."/>
        </authorList>
    </citation>
    <scope>NUCLEOTIDE SEQUENCE</scope>
    <source>
        <strain evidence="2">CCC161011</strain>
    </source>
</reference>